<dbReference type="PANTHER" id="PTHR35560">
    <property type="entry name" value="BLL0132 PROTEIN"/>
    <property type="match status" value="1"/>
</dbReference>
<dbReference type="SUPFAM" id="SSF53474">
    <property type="entry name" value="alpha/beta-Hydrolases"/>
    <property type="match status" value="1"/>
</dbReference>
<accession>A0A9W7C0Q4</accession>
<organism evidence="1 2">
    <name type="scientific">Triparma verrucosa</name>
    <dbReference type="NCBI Taxonomy" id="1606542"/>
    <lineage>
        <taxon>Eukaryota</taxon>
        <taxon>Sar</taxon>
        <taxon>Stramenopiles</taxon>
        <taxon>Ochrophyta</taxon>
        <taxon>Bolidophyceae</taxon>
        <taxon>Parmales</taxon>
        <taxon>Triparmaceae</taxon>
        <taxon>Triparma</taxon>
    </lineage>
</organism>
<evidence type="ECO:0000313" key="2">
    <source>
        <dbReference type="Proteomes" id="UP001165160"/>
    </source>
</evidence>
<name>A0A9W7C0Q4_9STRA</name>
<comment type="caution">
    <text evidence="1">The sequence shown here is derived from an EMBL/GenBank/DDBJ whole genome shotgun (WGS) entry which is preliminary data.</text>
</comment>
<dbReference type="Gene3D" id="3.40.50.1820">
    <property type="entry name" value="alpha/beta hydrolase"/>
    <property type="match status" value="1"/>
</dbReference>
<keyword evidence="2" id="KW-1185">Reference proteome</keyword>
<gene>
    <name evidence="1" type="ORF">TrVE_jg9058</name>
</gene>
<dbReference type="InterPro" id="IPR029058">
    <property type="entry name" value="AB_hydrolase_fold"/>
</dbReference>
<reference evidence="2" key="1">
    <citation type="journal article" date="2023" name="Commun. Biol.">
        <title>Genome analysis of Parmales, the sister group of diatoms, reveals the evolutionary specialization of diatoms from phago-mixotrophs to photoautotrophs.</title>
        <authorList>
            <person name="Ban H."/>
            <person name="Sato S."/>
            <person name="Yoshikawa S."/>
            <person name="Yamada K."/>
            <person name="Nakamura Y."/>
            <person name="Ichinomiya M."/>
            <person name="Sato N."/>
            <person name="Blanc-Mathieu R."/>
            <person name="Endo H."/>
            <person name="Kuwata A."/>
            <person name="Ogata H."/>
        </authorList>
    </citation>
    <scope>NUCLEOTIDE SEQUENCE [LARGE SCALE GENOMIC DNA]</scope>
    <source>
        <strain evidence="2">NIES 3699</strain>
    </source>
</reference>
<dbReference type="PANTHER" id="PTHR35560:SF3">
    <property type="entry name" value="PEPTIDASE S9 PROLYL OLIGOPEPTIDASE CATALYTIC DOMAIN-CONTAINING PROTEIN"/>
    <property type="match status" value="1"/>
</dbReference>
<dbReference type="AlphaFoldDB" id="A0A9W7C0Q4"/>
<sequence>MKISILSISAAFSRVPVLAVSESSFWPPSDELSDDSSCVDVGLDGELAPYRQSLTLPNTYQNSYSDTIFHPLFTSSSLNGDVTDDSLTKAVIFIHGLAGDANTYFCDGLDISPSDVLVISPWFGDAQVSADDWGGANSSDSSSWTSTYWTSSNWVKGGDASPDPSRYTTSFDVIDVIIQQLADLKESGKYKSLERVTVNGFSAGAQLASRWSIFSPYANNDSELSLDFIVRTIVADGSSYVYLDSTRPYDSCVTLEDTGTTHTCSSFSVPSSASSCSSYNGWKYGLDFTELSANVYLEPYASDSDLLDSQVSTYVSNPEVYFLFGDKDICNCNYEGYSNPQISSTCYPTGTSCTPNSFGGTLNNVSCCDTYPDTGSSNALAVGCEEMVQGSNRLQRGINYMEHLNNVGGNVTYGFFEGGHDNAAFYASDLFNDWAFN</sequence>
<dbReference type="EMBL" id="BRXX01000195">
    <property type="protein sequence ID" value="GMH97089.1"/>
    <property type="molecule type" value="Genomic_DNA"/>
</dbReference>
<evidence type="ECO:0000313" key="1">
    <source>
        <dbReference type="EMBL" id="GMH97089.1"/>
    </source>
</evidence>
<dbReference type="Proteomes" id="UP001165160">
    <property type="component" value="Unassembled WGS sequence"/>
</dbReference>
<protein>
    <submittedName>
        <fullName evidence="1">Uncharacterized protein</fullName>
    </submittedName>
</protein>
<proteinExistence type="predicted"/>